<dbReference type="Proteomes" id="UP000219775">
    <property type="component" value="Unassembled WGS sequence"/>
</dbReference>
<protein>
    <submittedName>
        <fullName evidence="1">Uncharacterized protein</fullName>
    </submittedName>
</protein>
<gene>
    <name evidence="1" type="ORF">CN613_09880</name>
</gene>
<organism evidence="1 2">
    <name type="scientific">Bacillus pseudomycoides</name>
    <dbReference type="NCBI Taxonomy" id="64104"/>
    <lineage>
        <taxon>Bacteria</taxon>
        <taxon>Bacillati</taxon>
        <taxon>Bacillota</taxon>
        <taxon>Bacilli</taxon>
        <taxon>Bacillales</taxon>
        <taxon>Bacillaceae</taxon>
        <taxon>Bacillus</taxon>
        <taxon>Bacillus cereus group</taxon>
    </lineage>
</organism>
<comment type="caution">
    <text evidence="1">The sequence shown here is derived from an EMBL/GenBank/DDBJ whole genome shotgun (WGS) entry which is preliminary data.</text>
</comment>
<name>A0A2B6IQ30_9BACI</name>
<dbReference type="AlphaFoldDB" id="A0A2B6IQ30"/>
<evidence type="ECO:0000313" key="2">
    <source>
        <dbReference type="Proteomes" id="UP000219775"/>
    </source>
</evidence>
<dbReference type="EMBL" id="NUDP01000036">
    <property type="protein sequence ID" value="PEM70181.1"/>
    <property type="molecule type" value="Genomic_DNA"/>
</dbReference>
<sequence>MSRQKILLQIIPFLIATYIVVVGSGIYLKEWWKAINSFGDIFFMVGLAVIVVKGKLNKWTMTLFIVPVIINGIGVIRYFWLHNYTESLWNIITIMLCFYLMNGYYVKNEQK</sequence>
<reference evidence="1 2" key="1">
    <citation type="submission" date="2017-09" db="EMBL/GenBank/DDBJ databases">
        <title>Large-scale bioinformatics analysis of Bacillus genomes uncovers conserved roles of natural products in bacterial physiology.</title>
        <authorList>
            <consortium name="Agbiome Team Llc"/>
            <person name="Bleich R.M."/>
            <person name="Grubbs K.J."/>
            <person name="Santa Maria K.C."/>
            <person name="Allen S.E."/>
            <person name="Farag S."/>
            <person name="Shank E.A."/>
            <person name="Bowers A."/>
        </authorList>
    </citation>
    <scope>NUCLEOTIDE SEQUENCE [LARGE SCALE GENOMIC DNA]</scope>
    <source>
        <strain evidence="1 2">AFS009893</strain>
    </source>
</reference>
<proteinExistence type="predicted"/>
<dbReference type="RefSeq" id="WP_016115030.1">
    <property type="nucleotide sequence ID" value="NZ_CP189809.1"/>
</dbReference>
<evidence type="ECO:0000313" key="1">
    <source>
        <dbReference type="EMBL" id="PEM70181.1"/>
    </source>
</evidence>
<accession>A0A2B6IQ30</accession>